<protein>
    <recommendedName>
        <fullName evidence="2">DUF1985 domain-containing protein</fullName>
    </recommendedName>
</protein>
<gene>
    <name evidence="3" type="ORF">STB1_57t00015</name>
</gene>
<evidence type="ECO:0000259" key="2">
    <source>
        <dbReference type="Pfam" id="PF09331"/>
    </source>
</evidence>
<sequence length="443" mass="51133">MTKVPKLDFFNKFKHANFFETEDRLKIGILYFITSFLTGSEASKTTIPKLYFDLVESGQYVNFPWGNECFRLTLKACSLAIHVSNVTPRILNWKTSNESIFFDDLKNMIFRTHGNQHKFRNIVLTDEELNAMDQINLHQSSSQDETEDQATSEKHDVDFDKKYVELKKEIAEVDKHMTDMKAYVDNSTKLTIEEIMSSRGQPSQATHQQDDARQHVEESEKALMDQPSISMREYVHTSNTDDFTMTQIVALDPILNANTTPDVQPRNWNPGKYDISPYIRLSEGESSSKRVPILFRIKHPFESHNGFEVATELIDEFNKWVFKDVSSRRGRKSAYSKLKDSFKPQMDFGHGKTGDCGLYTCLFAEYISNDVFDMRSIDIDAKYHRQRYATILWHYGKTKNEDGAISESEVTSTVASKFGGPRIAKEHVPDTTNYPTPRQRTRN</sequence>
<feature type="domain" description="DUF1985" evidence="2">
    <location>
        <begin position="3"/>
        <end position="75"/>
    </location>
</feature>
<proteinExistence type="predicted"/>
<dbReference type="Pfam" id="PF09331">
    <property type="entry name" value="DUF1985"/>
    <property type="match status" value="1"/>
</dbReference>
<organism evidence="3">
    <name type="scientific">Solanum tuberosum</name>
    <name type="common">Potato</name>
    <dbReference type="NCBI Taxonomy" id="4113"/>
    <lineage>
        <taxon>Eukaryota</taxon>
        <taxon>Viridiplantae</taxon>
        <taxon>Streptophyta</taxon>
        <taxon>Embryophyta</taxon>
        <taxon>Tracheophyta</taxon>
        <taxon>Spermatophyta</taxon>
        <taxon>Magnoliopsida</taxon>
        <taxon>eudicotyledons</taxon>
        <taxon>Gunneridae</taxon>
        <taxon>Pentapetalae</taxon>
        <taxon>asterids</taxon>
        <taxon>lamiids</taxon>
        <taxon>Solanales</taxon>
        <taxon>Solanaceae</taxon>
        <taxon>Solanoideae</taxon>
        <taxon>Solaneae</taxon>
        <taxon>Solanum</taxon>
    </lineage>
</organism>
<reference evidence="3" key="2">
    <citation type="submission" date="2006-08" db="EMBL/GenBank/DDBJ databases">
        <authorList>
            <person name="Childs K."/>
        </authorList>
    </citation>
    <scope>NUCLEOTIDE SEQUENCE</scope>
</reference>
<dbReference type="SUPFAM" id="SSF54001">
    <property type="entry name" value="Cysteine proteinases"/>
    <property type="match status" value="1"/>
</dbReference>
<dbReference type="AlphaFoldDB" id="Q60CX6"/>
<dbReference type="InterPro" id="IPR015410">
    <property type="entry name" value="DUF1985"/>
</dbReference>
<dbReference type="EMBL" id="AC151957">
    <property type="protein sequence ID" value="AAV31177.2"/>
    <property type="molecule type" value="Genomic_DNA"/>
</dbReference>
<evidence type="ECO:0000256" key="1">
    <source>
        <dbReference type="SAM" id="MobiDB-lite"/>
    </source>
</evidence>
<reference evidence="3" key="1">
    <citation type="submission" date="2004-10" db="EMBL/GenBank/DDBJ databases">
        <authorList>
            <person name="Buell R."/>
            <person name="Liu J."/>
            <person name="Childs K."/>
            <person name="Zaborsky J."/>
            <person name="Tallon L."/>
            <person name="Wirtz U."/>
            <person name="Wei F."/>
            <person name="Kuang H."/>
            <person name="Zhang P."/>
            <person name="Marano M."/>
            <person name="Baker B."/>
        </authorList>
    </citation>
    <scope>NUCLEOTIDE SEQUENCE</scope>
</reference>
<dbReference type="PANTHER" id="PTHR48302:SF2">
    <property type="entry name" value="DUF1985 DOMAIN-CONTAINING PROTEIN"/>
    <property type="match status" value="1"/>
</dbReference>
<dbReference type="InterPro" id="IPR038765">
    <property type="entry name" value="Papain-like_cys_pep_sf"/>
</dbReference>
<name>Q60CX6_SOLTU</name>
<accession>Q60CX6</accession>
<feature type="region of interest" description="Disordered" evidence="1">
    <location>
        <begin position="421"/>
        <end position="443"/>
    </location>
</feature>
<dbReference type="PANTHER" id="PTHR48302">
    <property type="entry name" value="ULP1 PROTEASE FAMILY, C-TERMINAL CATALYTIC DOMAIN CONTAINING PROTEIN"/>
    <property type="match status" value="1"/>
</dbReference>
<evidence type="ECO:0000313" key="3">
    <source>
        <dbReference type="EMBL" id="AAV31177.2"/>
    </source>
</evidence>
<feature type="compositionally biased region" description="Polar residues" evidence="1">
    <location>
        <begin position="430"/>
        <end position="443"/>
    </location>
</feature>